<proteinExistence type="predicted"/>
<dbReference type="EMBL" id="JANPWB010000003">
    <property type="protein sequence ID" value="KAJ1199922.1"/>
    <property type="molecule type" value="Genomic_DNA"/>
</dbReference>
<dbReference type="Proteomes" id="UP001066276">
    <property type="component" value="Chromosome 2_1"/>
</dbReference>
<feature type="compositionally biased region" description="Basic and acidic residues" evidence="1">
    <location>
        <begin position="25"/>
        <end position="41"/>
    </location>
</feature>
<keyword evidence="3" id="KW-1185">Reference proteome</keyword>
<name>A0AAV7VIA9_PLEWA</name>
<gene>
    <name evidence="2" type="ORF">NDU88_003754</name>
</gene>
<evidence type="ECO:0000256" key="1">
    <source>
        <dbReference type="SAM" id="MobiDB-lite"/>
    </source>
</evidence>
<evidence type="ECO:0000313" key="3">
    <source>
        <dbReference type="Proteomes" id="UP001066276"/>
    </source>
</evidence>
<feature type="region of interest" description="Disordered" evidence="1">
    <location>
        <begin position="16"/>
        <end position="78"/>
    </location>
</feature>
<accession>A0AAV7VIA9</accession>
<dbReference type="AlphaFoldDB" id="A0AAV7VIA9"/>
<reference evidence="2" key="1">
    <citation type="journal article" date="2022" name="bioRxiv">
        <title>Sequencing and chromosome-scale assembly of the giantPleurodeles waltlgenome.</title>
        <authorList>
            <person name="Brown T."/>
            <person name="Elewa A."/>
            <person name="Iarovenko S."/>
            <person name="Subramanian E."/>
            <person name="Araus A.J."/>
            <person name="Petzold A."/>
            <person name="Susuki M."/>
            <person name="Suzuki K.-i.T."/>
            <person name="Hayashi T."/>
            <person name="Toyoda A."/>
            <person name="Oliveira C."/>
            <person name="Osipova E."/>
            <person name="Leigh N.D."/>
            <person name="Simon A."/>
            <person name="Yun M.H."/>
        </authorList>
    </citation>
    <scope>NUCLEOTIDE SEQUENCE</scope>
    <source>
        <strain evidence="2">20211129_DDA</strain>
        <tissue evidence="2">Liver</tissue>
    </source>
</reference>
<comment type="caution">
    <text evidence="2">The sequence shown here is derived from an EMBL/GenBank/DDBJ whole genome shotgun (WGS) entry which is preliminary data.</text>
</comment>
<protein>
    <submittedName>
        <fullName evidence="2">Uncharacterized protein</fullName>
    </submittedName>
</protein>
<sequence>MTDGVKCNFHECLDEAREEEENGEPDERRRVEREGKPERMGRPASSEVWRKTVSPTPDQHWRTMGLRRSTEKAGKPAMSLEGRGYTSYVTAFVARLRGW</sequence>
<evidence type="ECO:0000313" key="2">
    <source>
        <dbReference type="EMBL" id="KAJ1199922.1"/>
    </source>
</evidence>
<organism evidence="2 3">
    <name type="scientific">Pleurodeles waltl</name>
    <name type="common">Iberian ribbed newt</name>
    <dbReference type="NCBI Taxonomy" id="8319"/>
    <lineage>
        <taxon>Eukaryota</taxon>
        <taxon>Metazoa</taxon>
        <taxon>Chordata</taxon>
        <taxon>Craniata</taxon>
        <taxon>Vertebrata</taxon>
        <taxon>Euteleostomi</taxon>
        <taxon>Amphibia</taxon>
        <taxon>Batrachia</taxon>
        <taxon>Caudata</taxon>
        <taxon>Salamandroidea</taxon>
        <taxon>Salamandridae</taxon>
        <taxon>Pleurodelinae</taxon>
        <taxon>Pleurodeles</taxon>
    </lineage>
</organism>